<name>A0A444ZY23_ARAHY</name>
<dbReference type="AlphaFoldDB" id="A0A444ZY23"/>
<dbReference type="EMBL" id="SDMP01000013">
    <property type="protein sequence ID" value="RYR19079.1"/>
    <property type="molecule type" value="Genomic_DNA"/>
</dbReference>
<comment type="caution">
    <text evidence="1">The sequence shown here is derived from an EMBL/GenBank/DDBJ whole genome shotgun (WGS) entry which is preliminary data.</text>
</comment>
<keyword evidence="2" id="KW-1185">Reference proteome</keyword>
<evidence type="ECO:0000313" key="1">
    <source>
        <dbReference type="EMBL" id="RYR19079.1"/>
    </source>
</evidence>
<gene>
    <name evidence="1" type="ORF">Ahy_B03g063760</name>
</gene>
<dbReference type="Proteomes" id="UP000289738">
    <property type="component" value="Chromosome B03"/>
</dbReference>
<reference evidence="1 2" key="1">
    <citation type="submission" date="2019-01" db="EMBL/GenBank/DDBJ databases">
        <title>Sequencing of cultivated peanut Arachis hypogaea provides insights into genome evolution and oil improvement.</title>
        <authorList>
            <person name="Chen X."/>
        </authorList>
    </citation>
    <scope>NUCLEOTIDE SEQUENCE [LARGE SCALE GENOMIC DNA]</scope>
    <source>
        <strain evidence="2">cv. Fuhuasheng</strain>
        <tissue evidence="1">Leaves</tissue>
    </source>
</reference>
<protein>
    <submittedName>
        <fullName evidence="1">Uncharacterized protein</fullName>
    </submittedName>
</protein>
<sequence length="71" mass="8106">MEGKGLNHFGQYRRKFNKVTWLTTCNNDRITIPASKLQVPSAKCTRVNLINPPYIDLSFSKPLSHVPTSKF</sequence>
<evidence type="ECO:0000313" key="2">
    <source>
        <dbReference type="Proteomes" id="UP000289738"/>
    </source>
</evidence>
<proteinExistence type="predicted"/>
<organism evidence="1 2">
    <name type="scientific">Arachis hypogaea</name>
    <name type="common">Peanut</name>
    <dbReference type="NCBI Taxonomy" id="3818"/>
    <lineage>
        <taxon>Eukaryota</taxon>
        <taxon>Viridiplantae</taxon>
        <taxon>Streptophyta</taxon>
        <taxon>Embryophyta</taxon>
        <taxon>Tracheophyta</taxon>
        <taxon>Spermatophyta</taxon>
        <taxon>Magnoliopsida</taxon>
        <taxon>eudicotyledons</taxon>
        <taxon>Gunneridae</taxon>
        <taxon>Pentapetalae</taxon>
        <taxon>rosids</taxon>
        <taxon>fabids</taxon>
        <taxon>Fabales</taxon>
        <taxon>Fabaceae</taxon>
        <taxon>Papilionoideae</taxon>
        <taxon>50 kb inversion clade</taxon>
        <taxon>dalbergioids sensu lato</taxon>
        <taxon>Dalbergieae</taxon>
        <taxon>Pterocarpus clade</taxon>
        <taxon>Arachis</taxon>
    </lineage>
</organism>
<accession>A0A444ZY23</accession>